<dbReference type="Gene3D" id="2.170.130.10">
    <property type="entry name" value="TonB-dependent receptor, plug domain"/>
    <property type="match status" value="1"/>
</dbReference>
<dbReference type="Gene3D" id="2.60.40.1120">
    <property type="entry name" value="Carboxypeptidase-like, regulatory domain"/>
    <property type="match status" value="1"/>
</dbReference>
<dbReference type="Pfam" id="PF07715">
    <property type="entry name" value="Plug"/>
    <property type="match status" value="1"/>
</dbReference>
<dbReference type="NCBIfam" id="TIGR04057">
    <property type="entry name" value="SusC_RagA_signa"/>
    <property type="match status" value="1"/>
</dbReference>
<dbReference type="Gene3D" id="3.55.50.30">
    <property type="match status" value="1"/>
</dbReference>
<keyword evidence="6 7" id="KW-0998">Cell outer membrane</keyword>
<comment type="similarity">
    <text evidence="7">Belongs to the TonB-dependent receptor family.</text>
</comment>
<dbReference type="GO" id="GO:0009279">
    <property type="term" value="C:cell outer membrane"/>
    <property type="evidence" value="ECO:0007669"/>
    <property type="project" value="UniProtKB-SubCell"/>
</dbReference>
<dbReference type="InterPro" id="IPR037066">
    <property type="entry name" value="Plug_dom_sf"/>
</dbReference>
<dbReference type="InterPro" id="IPR036942">
    <property type="entry name" value="Beta-barrel_TonB_sf"/>
</dbReference>
<feature type="domain" description="TonB-dependent receptor plug" evidence="8">
    <location>
        <begin position="188"/>
        <end position="305"/>
    </location>
</feature>
<comment type="caution">
    <text evidence="9">The sequence shown here is derived from an EMBL/GenBank/DDBJ whole genome shotgun (WGS) entry which is preliminary data.</text>
</comment>
<dbReference type="AlphaFoldDB" id="A0AAE3M433"/>
<dbReference type="InterPro" id="IPR008969">
    <property type="entry name" value="CarboxyPept-like_regulatory"/>
</dbReference>
<name>A0AAE3M433_9BACT</name>
<comment type="subcellular location">
    <subcellularLocation>
        <location evidence="1 7">Cell outer membrane</location>
        <topology evidence="1 7">Multi-pass membrane protein</topology>
    </subcellularLocation>
</comment>
<evidence type="ECO:0000313" key="10">
    <source>
        <dbReference type="Proteomes" id="UP001209229"/>
    </source>
</evidence>
<evidence type="ECO:0000256" key="7">
    <source>
        <dbReference type="PROSITE-ProRule" id="PRU01360"/>
    </source>
</evidence>
<keyword evidence="10" id="KW-1185">Reference proteome</keyword>
<evidence type="ECO:0000256" key="4">
    <source>
        <dbReference type="ARBA" id="ARBA00022692"/>
    </source>
</evidence>
<keyword evidence="3 7" id="KW-1134">Transmembrane beta strand</keyword>
<accession>A0AAE3M433</accession>
<organism evidence="9 10">
    <name type="scientific">Plebeiibacterium sediminum</name>
    <dbReference type="NCBI Taxonomy" id="2992112"/>
    <lineage>
        <taxon>Bacteria</taxon>
        <taxon>Pseudomonadati</taxon>
        <taxon>Bacteroidota</taxon>
        <taxon>Bacteroidia</taxon>
        <taxon>Marinilabiliales</taxon>
        <taxon>Marinilabiliaceae</taxon>
        <taxon>Plebeiibacterium</taxon>
    </lineage>
</organism>
<evidence type="ECO:0000256" key="2">
    <source>
        <dbReference type="ARBA" id="ARBA00022448"/>
    </source>
</evidence>
<keyword evidence="5 7" id="KW-0472">Membrane</keyword>
<gene>
    <name evidence="9" type="ORF">OM075_08095</name>
</gene>
<dbReference type="Pfam" id="PF13715">
    <property type="entry name" value="CarbopepD_reg_2"/>
    <property type="match status" value="1"/>
</dbReference>
<evidence type="ECO:0000259" key="8">
    <source>
        <dbReference type="Pfam" id="PF07715"/>
    </source>
</evidence>
<dbReference type="EMBL" id="JAPDPJ010000014">
    <property type="protein sequence ID" value="MCW3786425.1"/>
    <property type="molecule type" value="Genomic_DNA"/>
</dbReference>
<evidence type="ECO:0000256" key="6">
    <source>
        <dbReference type="ARBA" id="ARBA00023237"/>
    </source>
</evidence>
<dbReference type="InterPro" id="IPR023996">
    <property type="entry name" value="TonB-dep_OMP_SusC/RagA"/>
</dbReference>
<proteinExistence type="inferred from homology"/>
<evidence type="ECO:0000256" key="1">
    <source>
        <dbReference type="ARBA" id="ARBA00004571"/>
    </source>
</evidence>
<dbReference type="SUPFAM" id="SSF49464">
    <property type="entry name" value="Carboxypeptidase regulatory domain-like"/>
    <property type="match status" value="1"/>
</dbReference>
<dbReference type="Gene3D" id="2.40.170.20">
    <property type="entry name" value="TonB-dependent receptor, beta-barrel domain"/>
    <property type="match status" value="1"/>
</dbReference>
<dbReference type="SUPFAM" id="SSF56935">
    <property type="entry name" value="Porins"/>
    <property type="match status" value="1"/>
</dbReference>
<dbReference type="InterPro" id="IPR023997">
    <property type="entry name" value="TonB-dep_OMP_SusC/RagA_CS"/>
</dbReference>
<sequence>MSQTQTVDLSFKDTRVQDVIKAISRQTGVSIIYSDSYFEGVAPVSIETKGESILDVLHKILNDSKFAITMDGDVISIKEKPQSVPSQQINQPVIIISGKVLGQGNEPLPGAAIVDLHSGRGVITNVDGEYNLRLPTREGAVLRAKFLGYKPMDIEVGKQTNIDFNLEVLNNDLSEVVVTGIFDFKSETFTGATQTYNHDDLQAVGNINVIQSLQNLDPSFIVTENLAMGSNPNAMNELSIRGQSGFPDLNNEYSTSPNQPLFVLDGFETTMETINDLDMERVESITILKDAAAKAIYGSKAANGVIVIETRRPQQGKLRLTYNGTAKIQTPDLDSYNLTNASEKLQVEQNAGLYDGGIGGFINSVTNANFQYISRESYYDLLDEVYRGVETDWLAQPVRNAVGQKHTLYLEGGSDKFQYGLDFAYNNDAGVMKGSNRRTISGGMTFIYRFNDLKIRNQLLVANNKGNNSPWGSFSEYALMNPYLRPRDENGHLIQSWELERANSTLRYVNPMWNSTINTKDFTEYNQITNNFYLEWTGIEGLKTTLRVGLNHSDNGSEIFHPTTHTDFITYTTEDLIARRGTYDYMDGKSNKITVDAIGSYTKVAGDHFFLANLGWNLNSQTEERVSFTAEGFPNDQLDDPGFARQYAENTTPYSFESTTNDVSFVGAVNYSFKDRYLIDLSARLNGSSQFGADNRWGNFWSAGLGYNLHKENFLSDVEWLNQLKLRGSLGYTGSQNFNSYQSKTTYTYETEYYYNLNSGAYLLGLPNNNLAWQRKQDLNIGVDFTLLKNRLSGRFDYYVSTTDDLLTDVTIPYSTGFNSYKENLGKVENKGTEVYLNYRVFQNTSKNAYLNVFASVATNKNRIKEISNSLASYNESQVEELTNRPVTRYEEGQSMNAIWAVKSRGIDPATGQEIFVRRDGTTTTEWSSDDMVVCGVAEPDLNGIAGLSFGYNGVRLNINLNYSLGGDLYNQTVVDKVENADPYYNVDRRVFSDRWVNPGDITRFKNIEDQSTTYPTSRFVEKNNYLNISNININYDLNKIKSIKAIGLQQLLLGLYMDDIARFSSIDIERGTDYPYAKSYSLSLKATF</sequence>
<dbReference type="NCBIfam" id="TIGR04056">
    <property type="entry name" value="OMP_RagA_SusC"/>
    <property type="match status" value="1"/>
</dbReference>
<evidence type="ECO:0000313" key="9">
    <source>
        <dbReference type="EMBL" id="MCW3786425.1"/>
    </source>
</evidence>
<dbReference type="RefSeq" id="WP_301189990.1">
    <property type="nucleotide sequence ID" value="NZ_JAPDPJ010000014.1"/>
</dbReference>
<dbReference type="InterPro" id="IPR012910">
    <property type="entry name" value="Plug_dom"/>
</dbReference>
<evidence type="ECO:0000256" key="5">
    <source>
        <dbReference type="ARBA" id="ARBA00023136"/>
    </source>
</evidence>
<reference evidence="9" key="1">
    <citation type="submission" date="2022-10" db="EMBL/GenBank/DDBJ databases">
        <authorList>
            <person name="Yu W.X."/>
        </authorList>
    </citation>
    <scope>NUCLEOTIDE SEQUENCE</scope>
    <source>
        <strain evidence="9">AAT</strain>
    </source>
</reference>
<dbReference type="PROSITE" id="PS52016">
    <property type="entry name" value="TONB_DEPENDENT_REC_3"/>
    <property type="match status" value="1"/>
</dbReference>
<keyword evidence="2 7" id="KW-0813">Transport</keyword>
<dbReference type="InterPro" id="IPR039426">
    <property type="entry name" value="TonB-dep_rcpt-like"/>
</dbReference>
<keyword evidence="4 7" id="KW-0812">Transmembrane</keyword>
<protein>
    <submittedName>
        <fullName evidence="9">SusC/RagA family TonB-linked outer membrane protein</fullName>
    </submittedName>
</protein>
<evidence type="ECO:0000256" key="3">
    <source>
        <dbReference type="ARBA" id="ARBA00022452"/>
    </source>
</evidence>
<dbReference type="Proteomes" id="UP001209229">
    <property type="component" value="Unassembled WGS sequence"/>
</dbReference>